<gene>
    <name evidence="2" type="ORF">FISHEDRAFT_76740</name>
</gene>
<keyword evidence="3" id="KW-1185">Reference proteome</keyword>
<protein>
    <recommendedName>
        <fullName evidence="1">Aminoglycoside phosphotransferase domain-containing protein</fullName>
    </recommendedName>
</protein>
<feature type="domain" description="Aminoglycoside phosphotransferase" evidence="1">
    <location>
        <begin position="64"/>
        <end position="262"/>
    </location>
</feature>
<dbReference type="InterPro" id="IPR002575">
    <property type="entry name" value="Aminoglycoside_PTrfase"/>
</dbReference>
<evidence type="ECO:0000259" key="1">
    <source>
        <dbReference type="Pfam" id="PF01636"/>
    </source>
</evidence>
<dbReference type="PANTHER" id="PTHR21310">
    <property type="entry name" value="AMINOGLYCOSIDE PHOSPHOTRANSFERASE-RELATED-RELATED"/>
    <property type="match status" value="1"/>
</dbReference>
<dbReference type="OrthoDB" id="4177236at2759"/>
<reference evidence="2 3" key="1">
    <citation type="journal article" date="2015" name="Fungal Genet. Biol.">
        <title>Evolution of novel wood decay mechanisms in Agaricales revealed by the genome sequences of Fistulina hepatica and Cylindrobasidium torrendii.</title>
        <authorList>
            <person name="Floudas D."/>
            <person name="Held B.W."/>
            <person name="Riley R."/>
            <person name="Nagy L.G."/>
            <person name="Koehler G."/>
            <person name="Ransdell A.S."/>
            <person name="Younus H."/>
            <person name="Chow J."/>
            <person name="Chiniquy J."/>
            <person name="Lipzen A."/>
            <person name="Tritt A."/>
            <person name="Sun H."/>
            <person name="Haridas S."/>
            <person name="LaButti K."/>
            <person name="Ohm R.A."/>
            <person name="Kues U."/>
            <person name="Blanchette R.A."/>
            <person name="Grigoriev I.V."/>
            <person name="Minto R.E."/>
            <person name="Hibbett D.S."/>
        </authorList>
    </citation>
    <scope>NUCLEOTIDE SEQUENCE [LARGE SCALE GENOMIC DNA]</scope>
    <source>
        <strain evidence="2 3">ATCC 64428</strain>
    </source>
</reference>
<dbReference type="Proteomes" id="UP000054144">
    <property type="component" value="Unassembled WGS sequence"/>
</dbReference>
<accession>A0A0D7A345</accession>
<proteinExistence type="predicted"/>
<dbReference type="EMBL" id="KN882059">
    <property type="protein sequence ID" value="KIY45243.1"/>
    <property type="molecule type" value="Genomic_DNA"/>
</dbReference>
<evidence type="ECO:0000313" key="3">
    <source>
        <dbReference type="Proteomes" id="UP000054144"/>
    </source>
</evidence>
<dbReference type="SUPFAM" id="SSF56112">
    <property type="entry name" value="Protein kinase-like (PK-like)"/>
    <property type="match status" value="1"/>
</dbReference>
<dbReference type="Gene3D" id="3.90.1200.10">
    <property type="match status" value="1"/>
</dbReference>
<dbReference type="AlphaFoldDB" id="A0A0D7A345"/>
<name>A0A0D7A345_9AGAR</name>
<dbReference type="InterPro" id="IPR011009">
    <property type="entry name" value="Kinase-like_dom_sf"/>
</dbReference>
<dbReference type="Pfam" id="PF01636">
    <property type="entry name" value="APH"/>
    <property type="match status" value="1"/>
</dbReference>
<dbReference type="InterPro" id="IPR051678">
    <property type="entry name" value="AGP_Transferase"/>
</dbReference>
<organism evidence="2 3">
    <name type="scientific">Fistulina hepatica ATCC 64428</name>
    <dbReference type="NCBI Taxonomy" id="1128425"/>
    <lineage>
        <taxon>Eukaryota</taxon>
        <taxon>Fungi</taxon>
        <taxon>Dikarya</taxon>
        <taxon>Basidiomycota</taxon>
        <taxon>Agaricomycotina</taxon>
        <taxon>Agaricomycetes</taxon>
        <taxon>Agaricomycetidae</taxon>
        <taxon>Agaricales</taxon>
        <taxon>Fistulinaceae</taxon>
        <taxon>Fistulina</taxon>
    </lineage>
</organism>
<sequence>MIAAYLRRDCGGPMVCLKPPENVEDLANYGDEDLLACILASPCFTGYMPNGFQFNTRAHLLSDTLVAKHAPERRDKHPADEMSAMRLAHALGVRTPELHRVIADGEGHGQYLIMSRIHGVTLEVAWPTLGWWSTLQLAWQLRRFVAAMRAVTSCSAGGLVSGVARCRFFANDKAGPAPHASPEALTEYMNWWLLRCRAPSISPRVDLELRTRPVHVFTHTDLHAQNMLVDNDGHLWLIDWDFSGYYPIYVEYAGMRMYRSFGNSCTGRFARWRWNLFQWLSTGFYIKEAKAMSVILNRTTRFAYDRRSTFMVNQKSNAF</sequence>
<dbReference type="PANTHER" id="PTHR21310:SF39">
    <property type="entry name" value="AMINOGLYCOSIDE PHOSPHOTRANSFERASE DOMAIN-CONTAINING PROTEIN"/>
    <property type="match status" value="1"/>
</dbReference>
<evidence type="ECO:0000313" key="2">
    <source>
        <dbReference type="EMBL" id="KIY45243.1"/>
    </source>
</evidence>